<dbReference type="InterPro" id="IPR000849">
    <property type="entry name" value="Sugar_P_transporter"/>
</dbReference>
<dbReference type="Proteomes" id="UP000777265">
    <property type="component" value="Unassembled WGS sequence"/>
</dbReference>
<reference evidence="6" key="2">
    <citation type="submission" date="2020-01" db="EMBL/GenBank/DDBJ databases">
        <authorList>
            <person name="Campanaro S."/>
        </authorList>
    </citation>
    <scope>NUCLEOTIDE SEQUENCE</scope>
    <source>
        <strain evidence="6">AS06rmzACSIP_7</strain>
    </source>
</reference>
<feature type="transmembrane region" description="Helical" evidence="5">
    <location>
        <begin position="143"/>
        <end position="169"/>
    </location>
</feature>
<dbReference type="InterPro" id="IPR005829">
    <property type="entry name" value="Sugar_transporter_CS"/>
</dbReference>
<dbReference type="PIRSF" id="PIRSF002808">
    <property type="entry name" value="Hexose_phosphate_transp"/>
    <property type="match status" value="1"/>
</dbReference>
<feature type="transmembrane region" description="Helical" evidence="5">
    <location>
        <begin position="393"/>
        <end position="412"/>
    </location>
</feature>
<keyword evidence="2 5" id="KW-0812">Transmembrane</keyword>
<dbReference type="InterPro" id="IPR036259">
    <property type="entry name" value="MFS_trans_sf"/>
</dbReference>
<sequence>MMVGPYIDRKPVIHWAWVILAVCFVNLFVNYSIRLGYGVVLPEMIRTMGLTRLEGGDIFNAYLFAYVCLSPFVGNLTDRLGARRIVPLFGIVLGLGALLMGTAASFRQACLFFALTGVGAASMWTPIITLVQRWFSVKRRGMALGILSAGFGLGFASMGKLFPVIVSYWNWRYCWYILGIAALAMVAVNTVLLRSRPEDKGLGPWGESNQGEQACRQVSPGTRERGRYPEIVRTSRFWVIGFSYFLIAGALYIITTYMVDYARYELGLPYEKASLLATVHGMGQIVGVLCIGLISDFIGRRMTILLSNLFISAATMSIVAAGANPAWLFASIGVLGAFYGATFPMYGATGGDYFRKEIMGTVIGLFTFFYGCGAIVAHRVAGYIRDVTGSFTIPFVLAILASFVAAILMAFVRQPAEKR</sequence>
<evidence type="ECO:0000256" key="5">
    <source>
        <dbReference type="SAM" id="Phobius"/>
    </source>
</evidence>
<dbReference type="InterPro" id="IPR011701">
    <property type="entry name" value="MFS"/>
</dbReference>
<dbReference type="GO" id="GO:0022857">
    <property type="term" value="F:transmembrane transporter activity"/>
    <property type="evidence" value="ECO:0007669"/>
    <property type="project" value="InterPro"/>
</dbReference>
<dbReference type="InterPro" id="IPR050327">
    <property type="entry name" value="Proton-linked_MCT"/>
</dbReference>
<dbReference type="STRING" id="909663.GCA_000512235_02119"/>
<dbReference type="PROSITE" id="PS50850">
    <property type="entry name" value="MFS"/>
    <property type="match status" value="1"/>
</dbReference>
<proteinExistence type="predicted"/>
<feature type="transmembrane region" description="Helical" evidence="5">
    <location>
        <begin position="12"/>
        <end position="33"/>
    </location>
</feature>
<protein>
    <submittedName>
        <fullName evidence="6">MFS transporter</fullName>
    </submittedName>
</protein>
<gene>
    <name evidence="6" type="ORF">GXY80_06090</name>
</gene>
<dbReference type="InterPro" id="IPR020846">
    <property type="entry name" value="MFS_dom"/>
</dbReference>
<feature type="transmembrane region" description="Helical" evidence="5">
    <location>
        <begin position="85"/>
        <end position="106"/>
    </location>
</feature>
<keyword evidence="3 5" id="KW-1133">Transmembrane helix</keyword>
<evidence type="ECO:0000256" key="3">
    <source>
        <dbReference type="ARBA" id="ARBA00022989"/>
    </source>
</evidence>
<dbReference type="Pfam" id="PF07690">
    <property type="entry name" value="MFS_1"/>
    <property type="match status" value="1"/>
</dbReference>
<evidence type="ECO:0000313" key="6">
    <source>
        <dbReference type="EMBL" id="NLW35039.1"/>
    </source>
</evidence>
<organism evidence="6 7">
    <name type="scientific">Syntrophorhabdus aromaticivorans</name>
    <dbReference type="NCBI Taxonomy" id="328301"/>
    <lineage>
        <taxon>Bacteria</taxon>
        <taxon>Pseudomonadati</taxon>
        <taxon>Thermodesulfobacteriota</taxon>
        <taxon>Syntrophorhabdia</taxon>
        <taxon>Syntrophorhabdales</taxon>
        <taxon>Syntrophorhabdaceae</taxon>
        <taxon>Syntrophorhabdus</taxon>
    </lineage>
</organism>
<feature type="transmembrane region" description="Helical" evidence="5">
    <location>
        <begin position="275"/>
        <end position="295"/>
    </location>
</feature>
<dbReference type="SUPFAM" id="SSF103473">
    <property type="entry name" value="MFS general substrate transporter"/>
    <property type="match status" value="1"/>
</dbReference>
<feature type="transmembrane region" description="Helical" evidence="5">
    <location>
        <begin position="302"/>
        <end position="321"/>
    </location>
</feature>
<dbReference type="PROSITE" id="PS00216">
    <property type="entry name" value="SUGAR_TRANSPORT_1"/>
    <property type="match status" value="1"/>
</dbReference>
<feature type="transmembrane region" description="Helical" evidence="5">
    <location>
        <begin position="175"/>
        <end position="193"/>
    </location>
</feature>
<keyword evidence="4 5" id="KW-0472">Membrane</keyword>
<dbReference type="PANTHER" id="PTHR11360:SF284">
    <property type="entry name" value="EG:103B4.3 PROTEIN-RELATED"/>
    <property type="match status" value="1"/>
</dbReference>
<dbReference type="AlphaFoldDB" id="A0A351U3Z8"/>
<comment type="caution">
    <text evidence="6">The sequence shown here is derived from an EMBL/GenBank/DDBJ whole genome shotgun (WGS) entry which is preliminary data.</text>
</comment>
<feature type="transmembrane region" description="Helical" evidence="5">
    <location>
        <begin position="327"/>
        <end position="346"/>
    </location>
</feature>
<dbReference type="GO" id="GO:0016020">
    <property type="term" value="C:membrane"/>
    <property type="evidence" value="ECO:0007669"/>
    <property type="project" value="UniProtKB-SubCell"/>
</dbReference>
<comment type="subcellular location">
    <subcellularLocation>
        <location evidence="1">Membrane</location>
        <topology evidence="1">Multi-pass membrane protein</topology>
    </subcellularLocation>
</comment>
<feature type="transmembrane region" description="Helical" evidence="5">
    <location>
        <begin position="53"/>
        <end position="73"/>
    </location>
</feature>
<evidence type="ECO:0000256" key="1">
    <source>
        <dbReference type="ARBA" id="ARBA00004141"/>
    </source>
</evidence>
<accession>A0A351U3Z8</accession>
<feature type="transmembrane region" description="Helical" evidence="5">
    <location>
        <begin position="358"/>
        <end position="381"/>
    </location>
</feature>
<evidence type="ECO:0000256" key="2">
    <source>
        <dbReference type="ARBA" id="ARBA00022692"/>
    </source>
</evidence>
<feature type="transmembrane region" description="Helical" evidence="5">
    <location>
        <begin position="112"/>
        <end position="131"/>
    </location>
</feature>
<evidence type="ECO:0000313" key="7">
    <source>
        <dbReference type="Proteomes" id="UP000777265"/>
    </source>
</evidence>
<evidence type="ECO:0000256" key="4">
    <source>
        <dbReference type="ARBA" id="ARBA00023136"/>
    </source>
</evidence>
<dbReference type="PANTHER" id="PTHR11360">
    <property type="entry name" value="MONOCARBOXYLATE TRANSPORTER"/>
    <property type="match status" value="1"/>
</dbReference>
<feature type="transmembrane region" description="Helical" evidence="5">
    <location>
        <begin position="237"/>
        <end position="255"/>
    </location>
</feature>
<name>A0A351U3Z8_9BACT</name>
<dbReference type="Gene3D" id="1.20.1250.20">
    <property type="entry name" value="MFS general substrate transporter like domains"/>
    <property type="match status" value="2"/>
</dbReference>
<reference evidence="6" key="1">
    <citation type="journal article" date="2020" name="Biotechnol. Biofuels">
        <title>New insights from the biogas microbiome by comprehensive genome-resolved metagenomics of nearly 1600 species originating from multiple anaerobic digesters.</title>
        <authorList>
            <person name="Campanaro S."/>
            <person name="Treu L."/>
            <person name="Rodriguez-R L.M."/>
            <person name="Kovalovszki A."/>
            <person name="Ziels R.M."/>
            <person name="Maus I."/>
            <person name="Zhu X."/>
            <person name="Kougias P.G."/>
            <person name="Basile A."/>
            <person name="Luo G."/>
            <person name="Schluter A."/>
            <person name="Konstantinidis K.T."/>
            <person name="Angelidaki I."/>
        </authorList>
    </citation>
    <scope>NUCLEOTIDE SEQUENCE</scope>
    <source>
        <strain evidence="6">AS06rmzACSIP_7</strain>
    </source>
</reference>
<dbReference type="EMBL" id="JAAYEE010000101">
    <property type="protein sequence ID" value="NLW35039.1"/>
    <property type="molecule type" value="Genomic_DNA"/>
</dbReference>